<feature type="compositionally biased region" description="Low complexity" evidence="1">
    <location>
        <begin position="636"/>
        <end position="654"/>
    </location>
</feature>
<sequence>MGLFHRKIESDHHHSHSRRPTLRILSRFKLNHSDPSNSVVLNHHHQPQVAVEPTTNPTSNSFTLNPSPSIRSQSTIPSRIRNRTLSLKSIFLPSTNSITTTSTSTHFLHPSASTSAIFINHSDPQIDVEELANGENKPNQKSDLPHHHLVSVSSSSSQLVSTTDLYSNSKSLLNHPTTSQPTSPNPSLTTDTLHKNNNMINSSNSRRPLSQRSTSTPLSILSSKLKVIRKKKANSNDLYKPVQHSNSSRTSLPTTASLELPPPSVPKSPKTPEPSQDLKKVQDTEQSNLSSPASSFQLKSFRNVRTSSAPGFTINTSSSTTTTNSYNHNPTTTTSTPTSPAPTSYPLIQLSRTLPNAPSSSSIHCSTTPSSPTVRPGPRISAAAFREARAARTTSRTSLYSTYSDRDPASTTTVDRSSLHQKTNSNQSNRTRYTSHPSPSRASSDPPFKKPEQNRRNMSTPLSYPTHHTKGLYSLSSQTNDETDGLLVPPRPAFYGSRPPSLYSNHTSTSSQASIKSLPISHRAQSSRVLSSTSSTKTPTKKKLPNQLDKWHSDDDEEEDERTPTNKKISANNSDSDEEDLVPLSKLRQSRRSSIASSKTTHSTLMPPPPPPPPPPPVPLLAVSLPPLLRQQQHRGNSPCSSSSGSGSWTTNNTPITPRDSSLIENLNNHAIGHINYNNNNDQLGPLSLPPAGVDPYIYNNLGLEQKIQLHHRSQMMIQMMAAQAQMHALSLHNQGVGSGGGSSLGIPIRQTTMNGYRNRTTQSVIGIPSSRPQQPSRFGHMSRSSVNGRGPTTT</sequence>
<comment type="caution">
    <text evidence="2">The sequence shown here is derived from an EMBL/GenBank/DDBJ whole genome shotgun (WGS) entry which is preliminary data.</text>
</comment>
<gene>
    <name evidence="2" type="ORF">CROQUDRAFT_104445</name>
</gene>
<feature type="compositionally biased region" description="Polar residues" evidence="1">
    <location>
        <begin position="53"/>
        <end position="76"/>
    </location>
</feature>
<feature type="compositionally biased region" description="Low complexity" evidence="1">
    <location>
        <begin position="620"/>
        <end position="629"/>
    </location>
</feature>
<evidence type="ECO:0000256" key="1">
    <source>
        <dbReference type="SAM" id="MobiDB-lite"/>
    </source>
</evidence>
<feature type="region of interest" description="Disordered" evidence="1">
    <location>
        <begin position="766"/>
        <end position="795"/>
    </location>
</feature>
<feature type="compositionally biased region" description="Pro residues" evidence="1">
    <location>
        <begin position="260"/>
        <end position="272"/>
    </location>
</feature>
<reference evidence="2" key="1">
    <citation type="submission" date="2013-11" db="EMBL/GenBank/DDBJ databases">
        <title>Genome sequence of the fusiform rust pathogen reveals effectors for host alternation and coevolution with pine.</title>
        <authorList>
            <consortium name="DOE Joint Genome Institute"/>
            <person name="Smith K."/>
            <person name="Pendleton A."/>
            <person name="Kubisiak T."/>
            <person name="Anderson C."/>
            <person name="Salamov A."/>
            <person name="Aerts A."/>
            <person name="Riley R."/>
            <person name="Clum A."/>
            <person name="Lindquist E."/>
            <person name="Ence D."/>
            <person name="Campbell M."/>
            <person name="Kronenberg Z."/>
            <person name="Feau N."/>
            <person name="Dhillon B."/>
            <person name="Hamelin R."/>
            <person name="Burleigh J."/>
            <person name="Smith J."/>
            <person name="Yandell M."/>
            <person name="Nelson C."/>
            <person name="Grigoriev I."/>
            <person name="Davis J."/>
        </authorList>
    </citation>
    <scope>NUCLEOTIDE SEQUENCE</scope>
    <source>
        <strain evidence="2">G11</strain>
    </source>
</reference>
<dbReference type="Proteomes" id="UP000886653">
    <property type="component" value="Unassembled WGS sequence"/>
</dbReference>
<proteinExistence type="predicted"/>
<evidence type="ECO:0000313" key="2">
    <source>
        <dbReference type="EMBL" id="KAG0150357.1"/>
    </source>
</evidence>
<feature type="compositionally biased region" description="Basic and acidic residues" evidence="1">
    <location>
        <begin position="1"/>
        <end position="12"/>
    </location>
</feature>
<keyword evidence="3" id="KW-1185">Reference proteome</keyword>
<feature type="compositionally biased region" description="Low complexity" evidence="1">
    <location>
        <begin position="381"/>
        <end position="402"/>
    </location>
</feature>
<feature type="region of interest" description="Disordered" evidence="1">
    <location>
        <begin position="1"/>
        <end position="20"/>
    </location>
</feature>
<dbReference type="AlphaFoldDB" id="A0A9P6NRK1"/>
<organism evidence="2 3">
    <name type="scientific">Cronartium quercuum f. sp. fusiforme G11</name>
    <dbReference type="NCBI Taxonomy" id="708437"/>
    <lineage>
        <taxon>Eukaryota</taxon>
        <taxon>Fungi</taxon>
        <taxon>Dikarya</taxon>
        <taxon>Basidiomycota</taxon>
        <taxon>Pucciniomycotina</taxon>
        <taxon>Pucciniomycetes</taxon>
        <taxon>Pucciniales</taxon>
        <taxon>Coleosporiaceae</taxon>
        <taxon>Cronartium</taxon>
    </lineage>
</organism>
<name>A0A9P6NRK1_9BASI</name>
<feature type="region of interest" description="Disordered" evidence="1">
    <location>
        <begin position="232"/>
        <end position="661"/>
    </location>
</feature>
<feature type="region of interest" description="Disordered" evidence="1">
    <location>
        <begin position="50"/>
        <end position="76"/>
    </location>
</feature>
<feature type="compositionally biased region" description="Polar residues" evidence="1">
    <location>
        <begin position="409"/>
        <end position="443"/>
    </location>
</feature>
<feature type="region of interest" description="Disordered" evidence="1">
    <location>
        <begin position="170"/>
        <end position="217"/>
    </location>
</feature>
<feature type="compositionally biased region" description="Low complexity" evidence="1">
    <location>
        <begin position="176"/>
        <end position="205"/>
    </location>
</feature>
<feature type="compositionally biased region" description="Pro residues" evidence="1">
    <location>
        <begin position="606"/>
        <end position="619"/>
    </location>
</feature>
<feature type="compositionally biased region" description="Low complexity" evidence="1">
    <location>
        <begin position="313"/>
        <end position="344"/>
    </location>
</feature>
<feature type="compositionally biased region" description="Polar residues" evidence="1">
    <location>
        <begin position="243"/>
        <end position="256"/>
    </location>
</feature>
<feature type="compositionally biased region" description="Polar residues" evidence="1">
    <location>
        <begin position="592"/>
        <end position="604"/>
    </location>
</feature>
<feature type="compositionally biased region" description="Polar residues" evidence="1">
    <location>
        <begin position="206"/>
        <end position="217"/>
    </location>
</feature>
<feature type="compositionally biased region" description="Low complexity" evidence="1">
    <location>
        <begin position="358"/>
        <end position="373"/>
    </location>
</feature>
<evidence type="ECO:0000313" key="3">
    <source>
        <dbReference type="Proteomes" id="UP000886653"/>
    </source>
</evidence>
<feature type="compositionally biased region" description="Polar residues" evidence="1">
    <location>
        <begin position="284"/>
        <end position="310"/>
    </location>
</feature>
<protein>
    <submittedName>
        <fullName evidence="2">Uncharacterized protein</fullName>
    </submittedName>
</protein>
<feature type="compositionally biased region" description="Polar residues" evidence="1">
    <location>
        <begin position="502"/>
        <end position="515"/>
    </location>
</feature>
<accession>A0A9P6NRK1</accession>
<feature type="compositionally biased region" description="Low complexity" evidence="1">
    <location>
        <begin position="526"/>
        <end position="538"/>
    </location>
</feature>
<dbReference type="EMBL" id="MU167220">
    <property type="protein sequence ID" value="KAG0150357.1"/>
    <property type="molecule type" value="Genomic_DNA"/>
</dbReference>